<keyword evidence="13" id="KW-0472">Membrane</keyword>
<dbReference type="FunCoup" id="H2ASL4">
    <property type="interactions" value="137"/>
</dbReference>
<dbReference type="GO" id="GO:0008270">
    <property type="term" value="F:zinc ion binding"/>
    <property type="evidence" value="ECO:0007669"/>
    <property type="project" value="UniProtKB-KW"/>
</dbReference>
<evidence type="ECO:0000256" key="11">
    <source>
        <dbReference type="ARBA" id="ARBA00022927"/>
    </source>
</evidence>
<keyword evidence="14" id="KW-0576">Peroxisome</keyword>
<dbReference type="eggNOG" id="KOG2879">
    <property type="taxonomic scope" value="Eukaryota"/>
</dbReference>
<dbReference type="RefSeq" id="XP_003956499.1">
    <property type="nucleotide sequence ID" value="XM_003956450.1"/>
</dbReference>
<keyword evidence="8" id="KW-0863">Zinc-finger</keyword>
<dbReference type="Gene3D" id="3.30.40.10">
    <property type="entry name" value="Zinc/RING finger domain, C3HC4 (zinc finger)"/>
    <property type="match status" value="1"/>
</dbReference>
<evidence type="ECO:0000256" key="8">
    <source>
        <dbReference type="ARBA" id="ARBA00022771"/>
    </source>
</evidence>
<dbReference type="EMBL" id="HE650823">
    <property type="protein sequence ID" value="CCF57364.1"/>
    <property type="molecule type" value="Genomic_DNA"/>
</dbReference>
<dbReference type="Proteomes" id="UP000005220">
    <property type="component" value="Chromosome 3"/>
</dbReference>
<sequence length="268" mass="30650">MFRTAQIDSNLLDNELYDILWSSVKENLDIANNKEEWELLLNTVIFLFVTKISNVGKVSTTYGSRLSGISFTSNRRSLYVVSVLSKYLYKKISHYFYSASAENSNLKSRLYRWIETVSNTFDLLNFLNYISAMKNSSKIYLTILHRVFDVKAMLNTSVPTFYENSINAGVEYQHRQLLWNAILELFNITLLSNNFLLMQARKTGGPTTNVIKNGKSVCPLCNEFPTNPYKILCCGKIYCYVCAVKSLEWKHCASCGSTSKLKAIALYD</sequence>
<dbReference type="KEGG" id="kaf:KAFR_0C03720"/>
<dbReference type="OrthoDB" id="1701437at2759"/>
<evidence type="ECO:0000313" key="17">
    <source>
        <dbReference type="Proteomes" id="UP000005220"/>
    </source>
</evidence>
<dbReference type="GO" id="GO:0016562">
    <property type="term" value="P:protein import into peroxisome matrix, receptor recycling"/>
    <property type="evidence" value="ECO:0007669"/>
    <property type="project" value="EnsemblFungi"/>
</dbReference>
<dbReference type="GO" id="GO:0005778">
    <property type="term" value="C:peroxisomal membrane"/>
    <property type="evidence" value="ECO:0007669"/>
    <property type="project" value="UniProtKB-SubCell"/>
</dbReference>
<dbReference type="GeneID" id="13885283"/>
<dbReference type="Pfam" id="PF04757">
    <property type="entry name" value="Pex2_Pex12"/>
    <property type="match status" value="1"/>
</dbReference>
<dbReference type="GO" id="GO:0044721">
    <property type="term" value="P:protein import into peroxisome matrix, substrate release"/>
    <property type="evidence" value="ECO:0007669"/>
    <property type="project" value="EnsemblFungi"/>
</dbReference>
<evidence type="ECO:0000256" key="9">
    <source>
        <dbReference type="ARBA" id="ARBA00022786"/>
    </source>
</evidence>
<dbReference type="InParanoid" id="H2ASL4"/>
<evidence type="ECO:0000256" key="6">
    <source>
        <dbReference type="ARBA" id="ARBA00022692"/>
    </source>
</evidence>
<evidence type="ECO:0000313" key="16">
    <source>
        <dbReference type="EMBL" id="CCF57364.1"/>
    </source>
</evidence>
<name>H2ASL4_KAZAF</name>
<keyword evidence="5" id="KW-0808">Transferase</keyword>
<dbReference type="GO" id="GO:1990429">
    <property type="term" value="C:peroxisomal importomer complex"/>
    <property type="evidence" value="ECO:0007669"/>
    <property type="project" value="EnsemblFungi"/>
</dbReference>
<keyword evidence="17" id="KW-1185">Reference proteome</keyword>
<accession>H2ASL4</accession>
<dbReference type="GO" id="GO:0008320">
    <property type="term" value="F:protein transmembrane transporter activity"/>
    <property type="evidence" value="ECO:0007669"/>
    <property type="project" value="EnsemblFungi"/>
</dbReference>
<evidence type="ECO:0000256" key="7">
    <source>
        <dbReference type="ARBA" id="ARBA00022723"/>
    </source>
</evidence>
<dbReference type="InterPro" id="IPR006845">
    <property type="entry name" value="Pex_N"/>
</dbReference>
<comment type="pathway">
    <text evidence="2">Protein modification; protein ubiquitination.</text>
</comment>
<evidence type="ECO:0000256" key="4">
    <source>
        <dbReference type="ARBA" id="ARBA00022448"/>
    </source>
</evidence>
<protein>
    <recommendedName>
        <fullName evidence="15">Pex N-terminal domain-containing protein</fullName>
    </recommendedName>
</protein>
<comment type="subcellular location">
    <subcellularLocation>
        <location evidence="1">Peroxisome membrane</location>
        <topology evidence="1">Multi-pass membrane protein</topology>
    </subcellularLocation>
</comment>
<gene>
    <name evidence="16" type="primary">KAFR0C03720</name>
    <name evidence="16" type="ORF">KAFR_0C03720</name>
</gene>
<comment type="similarity">
    <text evidence="3">Belongs to the pex2/pex10/pex12 family.</text>
</comment>
<evidence type="ECO:0000256" key="2">
    <source>
        <dbReference type="ARBA" id="ARBA00004906"/>
    </source>
</evidence>
<dbReference type="PANTHER" id="PTHR23350:SF4">
    <property type="entry name" value="PEROXISOME BIOGENESIS FACTOR 2"/>
    <property type="match status" value="1"/>
</dbReference>
<dbReference type="GO" id="GO:0000209">
    <property type="term" value="P:protein polyubiquitination"/>
    <property type="evidence" value="ECO:0007669"/>
    <property type="project" value="EnsemblFungi"/>
</dbReference>
<dbReference type="GO" id="GO:0006513">
    <property type="term" value="P:protein monoubiquitination"/>
    <property type="evidence" value="ECO:0007669"/>
    <property type="project" value="EnsemblFungi"/>
</dbReference>
<dbReference type="GO" id="GO:0061630">
    <property type="term" value="F:ubiquitin protein ligase activity"/>
    <property type="evidence" value="ECO:0007669"/>
    <property type="project" value="EnsemblFungi"/>
</dbReference>
<evidence type="ECO:0000256" key="12">
    <source>
        <dbReference type="ARBA" id="ARBA00022989"/>
    </source>
</evidence>
<keyword evidence="12" id="KW-1133">Transmembrane helix</keyword>
<dbReference type="PANTHER" id="PTHR23350">
    <property type="entry name" value="PEROXISOME ASSEMBLY PROTEIN 10"/>
    <property type="match status" value="1"/>
</dbReference>
<evidence type="ECO:0000256" key="10">
    <source>
        <dbReference type="ARBA" id="ARBA00022833"/>
    </source>
</evidence>
<evidence type="ECO:0000259" key="15">
    <source>
        <dbReference type="Pfam" id="PF04757"/>
    </source>
</evidence>
<evidence type="ECO:0000256" key="14">
    <source>
        <dbReference type="ARBA" id="ARBA00023140"/>
    </source>
</evidence>
<dbReference type="InterPro" id="IPR013083">
    <property type="entry name" value="Znf_RING/FYVE/PHD"/>
</dbReference>
<keyword evidence="7" id="KW-0479">Metal-binding</keyword>
<organism evidence="16 17">
    <name type="scientific">Kazachstania africana (strain ATCC 22294 / BCRC 22015 / CBS 2517 / CECT 1963 / NBRC 1671 / NRRL Y-8276)</name>
    <name type="common">Yeast</name>
    <name type="synonym">Kluyveromyces africanus</name>
    <dbReference type="NCBI Taxonomy" id="1071382"/>
    <lineage>
        <taxon>Eukaryota</taxon>
        <taxon>Fungi</taxon>
        <taxon>Dikarya</taxon>
        <taxon>Ascomycota</taxon>
        <taxon>Saccharomycotina</taxon>
        <taxon>Saccharomycetes</taxon>
        <taxon>Saccharomycetales</taxon>
        <taxon>Saccharomycetaceae</taxon>
        <taxon>Kazachstania</taxon>
    </lineage>
</organism>
<evidence type="ECO:0000256" key="5">
    <source>
        <dbReference type="ARBA" id="ARBA00022679"/>
    </source>
</evidence>
<dbReference type="STRING" id="1071382.H2ASL4"/>
<proteinExistence type="inferred from homology"/>
<dbReference type="AlphaFoldDB" id="H2ASL4"/>
<evidence type="ECO:0000256" key="1">
    <source>
        <dbReference type="ARBA" id="ARBA00004585"/>
    </source>
</evidence>
<evidence type="ECO:0000256" key="3">
    <source>
        <dbReference type="ARBA" id="ARBA00008704"/>
    </source>
</evidence>
<keyword evidence="4" id="KW-0813">Transport</keyword>
<feature type="domain" description="Pex N-terminal" evidence="15">
    <location>
        <begin position="13"/>
        <end position="194"/>
    </location>
</feature>
<keyword evidence="10" id="KW-0862">Zinc</keyword>
<evidence type="ECO:0000256" key="13">
    <source>
        <dbReference type="ARBA" id="ARBA00023136"/>
    </source>
</evidence>
<dbReference type="GO" id="GO:0000151">
    <property type="term" value="C:ubiquitin ligase complex"/>
    <property type="evidence" value="ECO:0007669"/>
    <property type="project" value="EnsemblFungi"/>
</dbReference>
<reference evidence="16 17" key="1">
    <citation type="journal article" date="2011" name="Proc. Natl. Acad. Sci. U.S.A.">
        <title>Evolutionary erosion of yeast sex chromosomes by mating-type switching accidents.</title>
        <authorList>
            <person name="Gordon J.L."/>
            <person name="Armisen D."/>
            <person name="Proux-Wera E."/>
            <person name="Oheigeartaigh S.S."/>
            <person name="Byrne K.P."/>
            <person name="Wolfe K.H."/>
        </authorList>
    </citation>
    <scope>NUCLEOTIDE SEQUENCE [LARGE SCALE GENOMIC DNA]</scope>
    <source>
        <strain evidence="17">ATCC 22294 / BCRC 22015 / CBS 2517 / CECT 1963 / NBRC 1671 / NRRL Y-8276</strain>
    </source>
</reference>
<keyword evidence="6" id="KW-0812">Transmembrane</keyword>
<dbReference type="HOGENOM" id="CLU_1081737_0_0_1"/>
<dbReference type="InterPro" id="IPR025654">
    <property type="entry name" value="PEX2/10"/>
</dbReference>
<keyword evidence="9" id="KW-0833">Ubl conjugation pathway</keyword>
<keyword evidence="11" id="KW-0653">Protein transport</keyword>